<dbReference type="InterPro" id="IPR036444">
    <property type="entry name" value="PLipase_A2_dom_sf"/>
</dbReference>
<reference evidence="2" key="1">
    <citation type="journal article" date="2019" name="Int. J. Syst. Evol. Microbiol.">
        <title>The Global Catalogue of Microorganisms (GCM) 10K type strain sequencing project: providing services to taxonomists for standard genome sequencing and annotation.</title>
        <authorList>
            <consortium name="The Broad Institute Genomics Platform"/>
            <consortium name="The Broad Institute Genome Sequencing Center for Infectious Disease"/>
            <person name="Wu L."/>
            <person name="Ma J."/>
        </authorList>
    </citation>
    <scope>NUCLEOTIDE SEQUENCE [LARGE SCALE GENOMIC DNA]</scope>
    <source>
        <strain evidence="2">CECT 8570</strain>
    </source>
</reference>
<dbReference type="EMBL" id="JBHSCX010000003">
    <property type="protein sequence ID" value="MFC4361318.1"/>
    <property type="molecule type" value="Genomic_DNA"/>
</dbReference>
<organism evidence="1 2">
    <name type="scientific">Simiduia curdlanivorans</name>
    <dbReference type="NCBI Taxonomy" id="1492769"/>
    <lineage>
        <taxon>Bacteria</taxon>
        <taxon>Pseudomonadati</taxon>
        <taxon>Pseudomonadota</taxon>
        <taxon>Gammaproteobacteria</taxon>
        <taxon>Cellvibrionales</taxon>
        <taxon>Cellvibrionaceae</taxon>
        <taxon>Simiduia</taxon>
    </lineage>
</organism>
<name>A0ABV8V0F2_9GAMM</name>
<comment type="caution">
    <text evidence="1">The sequence shown here is derived from an EMBL/GenBank/DDBJ whole genome shotgun (WGS) entry which is preliminary data.</text>
</comment>
<proteinExistence type="predicted"/>
<evidence type="ECO:0000313" key="2">
    <source>
        <dbReference type="Proteomes" id="UP001595840"/>
    </source>
</evidence>
<keyword evidence="2" id="KW-1185">Reference proteome</keyword>
<dbReference type="Proteomes" id="UP001595840">
    <property type="component" value="Unassembled WGS sequence"/>
</dbReference>
<accession>A0ABV8V0F2</accession>
<protein>
    <submittedName>
        <fullName evidence="1">FAD-binding oxidoreductase</fullName>
    </submittedName>
</protein>
<gene>
    <name evidence="1" type="ORF">ACFOX3_03330</name>
</gene>
<evidence type="ECO:0000313" key="1">
    <source>
        <dbReference type="EMBL" id="MFC4361318.1"/>
    </source>
</evidence>
<dbReference type="RefSeq" id="WP_290259915.1">
    <property type="nucleotide sequence ID" value="NZ_JAUFQG010000004.1"/>
</dbReference>
<dbReference type="SUPFAM" id="SSF48619">
    <property type="entry name" value="Phospholipase A2, PLA2"/>
    <property type="match status" value="1"/>
</dbReference>
<sequence length="165" mass="18435">MALLEKYSSSGNYQRMPHVLRYAIPLLFIANLQAQTAGLQPFTSDGCSMFPNGSTHQEELWLDCCQAHDAAYWAGGTLDQRDNADQTLRACVASKGETTISWLMLAGVNLGGSPFWPTSFRWGFGWPYLRGYQELSATEIRDIQKGWPTNIDLPAYLQPTQEPTP</sequence>